<dbReference type="PATRIC" id="fig|943816.4.peg.2300"/>
<dbReference type="PROSITE" id="PS50977">
    <property type="entry name" value="HTH_TETR_2"/>
    <property type="match status" value="1"/>
</dbReference>
<dbReference type="Pfam" id="PF00440">
    <property type="entry name" value="TetR_N"/>
    <property type="match status" value="1"/>
</dbReference>
<comment type="caution">
    <text evidence="5">The sequence shown here is derived from an EMBL/GenBank/DDBJ whole genome shotgun (WGS) entry which is preliminary data.</text>
</comment>
<feature type="region of interest" description="Disordered" evidence="3">
    <location>
        <begin position="1"/>
        <end position="22"/>
    </location>
</feature>
<dbReference type="EMBL" id="LJGV01000022">
    <property type="protein sequence ID" value="OEU98795.1"/>
    <property type="molecule type" value="Genomic_DNA"/>
</dbReference>
<organism evidence="5 6">
    <name type="scientific">Streptomyces qinglanensis</name>
    <dbReference type="NCBI Taxonomy" id="943816"/>
    <lineage>
        <taxon>Bacteria</taxon>
        <taxon>Bacillati</taxon>
        <taxon>Actinomycetota</taxon>
        <taxon>Actinomycetes</taxon>
        <taxon>Kitasatosporales</taxon>
        <taxon>Streptomycetaceae</taxon>
        <taxon>Streptomyces</taxon>
    </lineage>
</organism>
<reference evidence="5 6" key="1">
    <citation type="journal article" date="2016" name="Front. Microbiol.">
        <title>Comparative Genomics Analysis of Streptomyces Species Reveals Their Adaptation to the Marine Environment and Their Diversity at the Genomic Level.</title>
        <authorList>
            <person name="Tian X."/>
            <person name="Zhang Z."/>
            <person name="Yang T."/>
            <person name="Chen M."/>
            <person name="Li J."/>
            <person name="Chen F."/>
            <person name="Yang J."/>
            <person name="Li W."/>
            <person name="Zhang B."/>
            <person name="Zhang Z."/>
            <person name="Wu J."/>
            <person name="Zhang C."/>
            <person name="Long L."/>
            <person name="Xiao J."/>
        </authorList>
    </citation>
    <scope>NUCLEOTIDE SEQUENCE [LARGE SCALE GENOMIC DNA]</scope>
    <source>
        <strain evidence="5 6">SCSIO M10379</strain>
    </source>
</reference>
<keyword evidence="1 2" id="KW-0238">DNA-binding</keyword>
<name>A0A1E7K4I1_9ACTN</name>
<gene>
    <name evidence="5" type="ORF">AN217_14295</name>
</gene>
<evidence type="ECO:0000313" key="6">
    <source>
        <dbReference type="Proteomes" id="UP000175829"/>
    </source>
</evidence>
<dbReference type="InterPro" id="IPR050109">
    <property type="entry name" value="HTH-type_TetR-like_transc_reg"/>
</dbReference>
<accession>A0A1E7K4I1</accession>
<dbReference type="GO" id="GO:0003700">
    <property type="term" value="F:DNA-binding transcription factor activity"/>
    <property type="evidence" value="ECO:0007669"/>
    <property type="project" value="TreeGrafter"/>
</dbReference>
<dbReference type="AlphaFoldDB" id="A0A1E7K4I1"/>
<evidence type="ECO:0000313" key="5">
    <source>
        <dbReference type="EMBL" id="OEU98795.1"/>
    </source>
</evidence>
<dbReference type="PANTHER" id="PTHR30055:SF227">
    <property type="entry name" value="TRANSCRIPTIONAL REGULATORY PROTEIN (PROBABLY TETR-FAMILY)-RELATED"/>
    <property type="match status" value="1"/>
</dbReference>
<dbReference type="RefSeq" id="WP_027760422.1">
    <property type="nucleotide sequence ID" value="NZ_LJGV01000022.1"/>
</dbReference>
<protein>
    <submittedName>
        <fullName evidence="5">TetR family transcriptional regulator</fullName>
    </submittedName>
</protein>
<dbReference type="GO" id="GO:0000976">
    <property type="term" value="F:transcription cis-regulatory region binding"/>
    <property type="evidence" value="ECO:0007669"/>
    <property type="project" value="TreeGrafter"/>
</dbReference>
<dbReference type="Gene3D" id="1.10.357.10">
    <property type="entry name" value="Tetracycline Repressor, domain 2"/>
    <property type="match status" value="1"/>
</dbReference>
<evidence type="ECO:0000256" key="2">
    <source>
        <dbReference type="PROSITE-ProRule" id="PRU00335"/>
    </source>
</evidence>
<sequence>MADVRAHEARRLPGPRGTERSQARRAELLATGRTLFADTSYDALSMDDIAHSAGVAKGLVYYYFTSKRGYYLAVVEDAAAELVLRATSCRDLPRAERARRTIEGCLRYAQQNQAAYRTVVTGGVGHDAQVLEIRDRVREQLLGVIAEGSWGRTRLRPLARAALVGWLSSVEGATLDWLARGQELSSEALCELLTRTLRATLETVARLEGTVPPGADRR</sequence>
<dbReference type="InterPro" id="IPR001647">
    <property type="entry name" value="HTH_TetR"/>
</dbReference>
<evidence type="ECO:0000259" key="4">
    <source>
        <dbReference type="PROSITE" id="PS50977"/>
    </source>
</evidence>
<proteinExistence type="predicted"/>
<evidence type="ECO:0000256" key="1">
    <source>
        <dbReference type="ARBA" id="ARBA00023125"/>
    </source>
</evidence>
<feature type="domain" description="HTH tetR-type" evidence="4">
    <location>
        <begin position="22"/>
        <end position="82"/>
    </location>
</feature>
<feature type="DNA-binding region" description="H-T-H motif" evidence="2">
    <location>
        <begin position="45"/>
        <end position="64"/>
    </location>
</feature>
<dbReference type="Proteomes" id="UP000175829">
    <property type="component" value="Unassembled WGS sequence"/>
</dbReference>
<evidence type="ECO:0000256" key="3">
    <source>
        <dbReference type="SAM" id="MobiDB-lite"/>
    </source>
</evidence>
<dbReference type="PRINTS" id="PR00455">
    <property type="entry name" value="HTHTETR"/>
</dbReference>
<dbReference type="SUPFAM" id="SSF46689">
    <property type="entry name" value="Homeodomain-like"/>
    <property type="match status" value="1"/>
</dbReference>
<dbReference type="PANTHER" id="PTHR30055">
    <property type="entry name" value="HTH-TYPE TRANSCRIPTIONAL REGULATOR RUTR"/>
    <property type="match status" value="1"/>
</dbReference>
<dbReference type="InterPro" id="IPR009057">
    <property type="entry name" value="Homeodomain-like_sf"/>
</dbReference>